<dbReference type="Proteomes" id="UP001500767">
    <property type="component" value="Unassembled WGS sequence"/>
</dbReference>
<name>A0ABP6WBH8_9ACTN</name>
<organism evidence="3 4">
    <name type="scientific">Microlunatus spumicola</name>
    <dbReference type="NCBI Taxonomy" id="81499"/>
    <lineage>
        <taxon>Bacteria</taxon>
        <taxon>Bacillati</taxon>
        <taxon>Actinomycetota</taxon>
        <taxon>Actinomycetes</taxon>
        <taxon>Propionibacteriales</taxon>
        <taxon>Propionibacteriaceae</taxon>
        <taxon>Microlunatus</taxon>
    </lineage>
</organism>
<reference evidence="4" key="1">
    <citation type="journal article" date="2019" name="Int. J. Syst. Evol. Microbiol.">
        <title>The Global Catalogue of Microorganisms (GCM) 10K type strain sequencing project: providing services to taxonomists for standard genome sequencing and annotation.</title>
        <authorList>
            <consortium name="The Broad Institute Genomics Platform"/>
            <consortium name="The Broad Institute Genome Sequencing Center for Infectious Disease"/>
            <person name="Wu L."/>
            <person name="Ma J."/>
        </authorList>
    </citation>
    <scope>NUCLEOTIDE SEQUENCE [LARGE SCALE GENOMIC DNA]</scope>
    <source>
        <strain evidence="4">JCM 16540</strain>
    </source>
</reference>
<sequence length="190" mass="20129">MRARRTRARRILSDPSGVLWDMTSSNTDSNVLALEPAVRYTSNTRSIEPTFDRTPDPLRSITMSVAFAEPVLDRPSTEVRVGRPGPAPTRTTPRRPGPGVGPTARPRRVRFTAPAVAGRRPGPRACEGVAAAPVARTWHLTERGLAVVLVVAAALVAASIAVVGLTALRVTSEGYSPSHSSASAPVLVQP</sequence>
<comment type="caution">
    <text evidence="3">The sequence shown here is derived from an EMBL/GenBank/DDBJ whole genome shotgun (WGS) entry which is preliminary data.</text>
</comment>
<keyword evidence="2" id="KW-0472">Membrane</keyword>
<evidence type="ECO:0000256" key="2">
    <source>
        <dbReference type="SAM" id="Phobius"/>
    </source>
</evidence>
<gene>
    <name evidence="3" type="ORF">GCM10022197_00400</name>
</gene>
<keyword evidence="2" id="KW-0812">Transmembrane</keyword>
<evidence type="ECO:0000313" key="4">
    <source>
        <dbReference type="Proteomes" id="UP001500767"/>
    </source>
</evidence>
<evidence type="ECO:0000313" key="3">
    <source>
        <dbReference type="EMBL" id="GAA3549485.1"/>
    </source>
</evidence>
<feature type="compositionally biased region" description="Low complexity" evidence="1">
    <location>
        <begin position="82"/>
        <end position="91"/>
    </location>
</feature>
<evidence type="ECO:0000256" key="1">
    <source>
        <dbReference type="SAM" id="MobiDB-lite"/>
    </source>
</evidence>
<protein>
    <submittedName>
        <fullName evidence="3">Uncharacterized protein</fullName>
    </submittedName>
</protein>
<keyword evidence="4" id="KW-1185">Reference proteome</keyword>
<dbReference type="EMBL" id="BAAAYR010000001">
    <property type="protein sequence ID" value="GAA3549485.1"/>
    <property type="molecule type" value="Genomic_DNA"/>
</dbReference>
<keyword evidence="2" id="KW-1133">Transmembrane helix</keyword>
<proteinExistence type="predicted"/>
<feature type="transmembrane region" description="Helical" evidence="2">
    <location>
        <begin position="145"/>
        <end position="168"/>
    </location>
</feature>
<feature type="region of interest" description="Disordered" evidence="1">
    <location>
        <begin position="75"/>
        <end position="106"/>
    </location>
</feature>
<accession>A0ABP6WBH8</accession>